<evidence type="ECO:0000256" key="1">
    <source>
        <dbReference type="ARBA" id="ARBA00022490"/>
    </source>
</evidence>
<comment type="subcellular location">
    <subcellularLocation>
        <location evidence="6">Cytoplasm</location>
    </subcellularLocation>
</comment>
<evidence type="ECO:0000256" key="3">
    <source>
        <dbReference type="ARBA" id="ARBA00022603"/>
    </source>
</evidence>
<dbReference type="PANTHER" id="PTHR13393:SF0">
    <property type="entry name" value="RNA N6-ADENOSINE-METHYLTRANSFERASE METTL16"/>
    <property type="match status" value="1"/>
</dbReference>
<dbReference type="AlphaFoldDB" id="A0A2W1MVS5"/>
<dbReference type="Gene3D" id="3.40.50.150">
    <property type="entry name" value="Vaccinia Virus protein VP39"/>
    <property type="match status" value="1"/>
</dbReference>
<keyword evidence="2 6" id="KW-0698">rRNA processing</keyword>
<keyword evidence="3 6" id="KW-0489">Methyltransferase</keyword>
<dbReference type="Proteomes" id="UP000249248">
    <property type="component" value="Unassembled WGS sequence"/>
</dbReference>
<dbReference type="GO" id="GO:0005737">
    <property type="term" value="C:cytoplasm"/>
    <property type="evidence" value="ECO:0007669"/>
    <property type="project" value="UniProtKB-SubCell"/>
</dbReference>
<comment type="caution">
    <text evidence="7">The sequence shown here is derived from an EMBL/GenBank/DDBJ whole genome shotgun (WGS) entry which is preliminary data.</text>
</comment>
<keyword evidence="8" id="KW-1185">Reference proteome</keyword>
<dbReference type="InterPro" id="IPR016909">
    <property type="entry name" value="rRNA_lsu_MeTfrase_F"/>
</dbReference>
<comment type="function">
    <text evidence="6">Specifically methylates the adenine in position 1618 of 23S rRNA.</text>
</comment>
<dbReference type="HAMAP" id="MF_01848">
    <property type="entry name" value="23SrRNA_methyltr_F"/>
    <property type="match status" value="1"/>
</dbReference>
<dbReference type="GO" id="GO:0052907">
    <property type="term" value="F:23S rRNA (adenine(1618)-N(6))-methyltransferase activity"/>
    <property type="evidence" value="ECO:0007669"/>
    <property type="project" value="UniProtKB-EC"/>
</dbReference>
<dbReference type="PANTHER" id="PTHR13393">
    <property type="entry name" value="SAM-DEPENDENT METHYLTRANSFERASE"/>
    <property type="match status" value="1"/>
</dbReference>
<organism evidence="7 8">
    <name type="scientific">Putridiphycobacter roseus</name>
    <dbReference type="NCBI Taxonomy" id="2219161"/>
    <lineage>
        <taxon>Bacteria</taxon>
        <taxon>Pseudomonadati</taxon>
        <taxon>Bacteroidota</taxon>
        <taxon>Flavobacteriia</taxon>
        <taxon>Flavobacteriales</taxon>
        <taxon>Crocinitomicaceae</taxon>
        <taxon>Putridiphycobacter</taxon>
    </lineage>
</organism>
<dbReference type="CDD" id="cd02440">
    <property type="entry name" value="AdoMet_MTases"/>
    <property type="match status" value="1"/>
</dbReference>
<dbReference type="InterPro" id="IPR029063">
    <property type="entry name" value="SAM-dependent_MTases_sf"/>
</dbReference>
<accession>A0A2W1MVS5</accession>
<evidence type="ECO:0000313" key="7">
    <source>
        <dbReference type="EMBL" id="PZE15927.1"/>
    </source>
</evidence>
<dbReference type="EC" id="2.1.1.181" evidence="6"/>
<keyword evidence="5 6" id="KW-0949">S-adenosyl-L-methionine</keyword>
<dbReference type="InterPro" id="IPR010286">
    <property type="entry name" value="METTL16/RlmF"/>
</dbReference>
<keyword evidence="1 6" id="KW-0963">Cytoplasm</keyword>
<dbReference type="RefSeq" id="WP_111064429.1">
    <property type="nucleotide sequence ID" value="NZ_JBHUCU010000012.1"/>
</dbReference>
<reference evidence="7 8" key="1">
    <citation type="submission" date="2018-06" db="EMBL/GenBank/DDBJ databases">
        <title>The draft genome sequence of Crocinitomix sp. SM1701.</title>
        <authorList>
            <person name="Zhang X."/>
        </authorList>
    </citation>
    <scope>NUCLEOTIDE SEQUENCE [LARGE SCALE GENOMIC DNA]</scope>
    <source>
        <strain evidence="7 8">SM1701</strain>
    </source>
</reference>
<evidence type="ECO:0000256" key="4">
    <source>
        <dbReference type="ARBA" id="ARBA00022679"/>
    </source>
</evidence>
<evidence type="ECO:0000313" key="8">
    <source>
        <dbReference type="Proteomes" id="UP000249248"/>
    </source>
</evidence>
<evidence type="ECO:0000256" key="2">
    <source>
        <dbReference type="ARBA" id="ARBA00022552"/>
    </source>
</evidence>
<name>A0A2W1MVS5_9FLAO</name>
<dbReference type="NCBIfam" id="NF008725">
    <property type="entry name" value="PRK11727.1"/>
    <property type="match status" value="1"/>
</dbReference>
<dbReference type="PIRSF" id="PIRSF029038">
    <property type="entry name" value="Mtase_YbiN_prd"/>
    <property type="match status" value="1"/>
</dbReference>
<dbReference type="OrthoDB" id="1115728at2"/>
<protein>
    <recommendedName>
        <fullName evidence="6">Ribosomal RNA large subunit methyltransferase F</fullName>
        <ecNumber evidence="6">2.1.1.181</ecNumber>
    </recommendedName>
    <alternativeName>
        <fullName evidence="6">23S rRNA mA1618 methyltransferase</fullName>
    </alternativeName>
    <alternativeName>
        <fullName evidence="6">rRNA adenine N-6-methyltransferase</fullName>
    </alternativeName>
</protein>
<sequence length="304" mass="33463">MATPQKSATKARLHPRNKNRDRYDLKALIKAVPELKNYLTTNKTGEPSIDFAIPAAVKCLNKALLNHYYGIKNWDFPVQNLCPPIPGRADYLHYLADLLGSGNKGKVPKGAQIVGLDIGTGATCIYPILGQSIYGWKFIGADIDPKSIASAKKIIAANLPLIGKIECRLQKNPKAIFKGLLKKEERITFTMCNPPFHASLAAAQKGSRRKVLNLKGKKMPSPTLNFAGNTNELITPGGELQFIKSMVTESAQFAQNCKWFTTLVSKQENLKAIYQALENVKAKKVKTIPMGTGNKITRIVAWAF</sequence>
<comment type="catalytic activity">
    <reaction evidence="6">
        <text>adenosine(1618) in 23S rRNA + S-adenosyl-L-methionine = N(6)-methyladenosine(1618) in 23S rRNA + S-adenosyl-L-homocysteine + H(+)</text>
        <dbReference type="Rhea" id="RHEA:16497"/>
        <dbReference type="Rhea" id="RHEA-COMP:10229"/>
        <dbReference type="Rhea" id="RHEA-COMP:10231"/>
        <dbReference type="ChEBI" id="CHEBI:15378"/>
        <dbReference type="ChEBI" id="CHEBI:57856"/>
        <dbReference type="ChEBI" id="CHEBI:59789"/>
        <dbReference type="ChEBI" id="CHEBI:74411"/>
        <dbReference type="ChEBI" id="CHEBI:74449"/>
        <dbReference type="EC" id="2.1.1.181"/>
    </reaction>
</comment>
<dbReference type="GO" id="GO:0070475">
    <property type="term" value="P:rRNA base methylation"/>
    <property type="evidence" value="ECO:0007669"/>
    <property type="project" value="TreeGrafter"/>
</dbReference>
<dbReference type="Pfam" id="PF05971">
    <property type="entry name" value="Methyltransf_10"/>
    <property type="match status" value="1"/>
</dbReference>
<dbReference type="EMBL" id="QKSB01000014">
    <property type="protein sequence ID" value="PZE15927.1"/>
    <property type="molecule type" value="Genomic_DNA"/>
</dbReference>
<evidence type="ECO:0000256" key="6">
    <source>
        <dbReference type="HAMAP-Rule" id="MF_01848"/>
    </source>
</evidence>
<dbReference type="SUPFAM" id="SSF53335">
    <property type="entry name" value="S-adenosyl-L-methionine-dependent methyltransferases"/>
    <property type="match status" value="1"/>
</dbReference>
<evidence type="ECO:0000256" key="5">
    <source>
        <dbReference type="ARBA" id="ARBA00022691"/>
    </source>
</evidence>
<proteinExistence type="inferred from homology"/>
<gene>
    <name evidence="6" type="primary">rlmF</name>
    <name evidence="7" type="ORF">DNU06_15575</name>
</gene>
<keyword evidence="4 6" id="KW-0808">Transferase</keyword>
<comment type="similarity">
    <text evidence="6">Belongs to the methyltransferase superfamily. METTL16/RlmF family.</text>
</comment>